<dbReference type="HOGENOM" id="CLU_055401_0_0_4"/>
<reference evidence="4" key="1">
    <citation type="journal article" date="2014" name="Stand. Genomic Sci.">
        <title>Complete genome sequence of Burkholderia phymatum STM815(T), a broad host range and efficient nitrogen-fixing symbiont of Mimosa species.</title>
        <authorList>
            <person name="Moulin L."/>
            <person name="Klonowska A."/>
            <person name="Caroline B."/>
            <person name="Booth K."/>
            <person name="Vriezen J.A."/>
            <person name="Melkonian R."/>
            <person name="James E.K."/>
            <person name="Young J.P."/>
            <person name="Bena G."/>
            <person name="Hauser L."/>
            <person name="Land M."/>
            <person name="Kyrpides N."/>
            <person name="Bruce D."/>
            <person name="Chain P."/>
            <person name="Copeland A."/>
            <person name="Pitluck S."/>
            <person name="Woyke T."/>
            <person name="Lizotte-Waniewski M."/>
            <person name="Bristow J."/>
            <person name="Riley M."/>
        </authorList>
    </citation>
    <scope>NUCLEOTIDE SEQUENCE [LARGE SCALE GENOMIC DNA]</scope>
    <source>
        <strain evidence="4">DSM 17167 / CIP 108236 / LMG 21445 / STM815</strain>
        <plasmid evidence="4">Plasmid pBPHY01</plasmid>
    </source>
</reference>
<dbReference type="GO" id="GO:0080120">
    <property type="term" value="P:CAAX-box protein maturation"/>
    <property type="evidence" value="ECO:0007669"/>
    <property type="project" value="UniProtKB-ARBA"/>
</dbReference>
<feature type="transmembrane region" description="Helical" evidence="1">
    <location>
        <begin position="178"/>
        <end position="199"/>
    </location>
</feature>
<proteinExistence type="predicted"/>
<dbReference type="Proteomes" id="UP000001192">
    <property type="component" value="Plasmid pBPHY01"/>
</dbReference>
<feature type="transmembrane region" description="Helical" evidence="1">
    <location>
        <begin position="30"/>
        <end position="59"/>
    </location>
</feature>
<gene>
    <name evidence="3" type="ordered locus">Bphy_5617</name>
</gene>
<dbReference type="RefSeq" id="WP_012404851.1">
    <property type="nucleotide sequence ID" value="NC_010625.1"/>
</dbReference>
<feature type="transmembrane region" description="Helical" evidence="1">
    <location>
        <begin position="260"/>
        <end position="279"/>
    </location>
</feature>
<keyword evidence="1" id="KW-0812">Transmembrane</keyword>
<feature type="transmembrane region" description="Helical" evidence="1">
    <location>
        <begin position="110"/>
        <end position="132"/>
    </location>
</feature>
<evidence type="ECO:0000313" key="4">
    <source>
        <dbReference type="Proteomes" id="UP000001192"/>
    </source>
</evidence>
<feature type="transmembrane region" description="Helical" evidence="1">
    <location>
        <begin position="71"/>
        <end position="90"/>
    </location>
</feature>
<dbReference type="GO" id="GO:0004175">
    <property type="term" value="F:endopeptidase activity"/>
    <property type="evidence" value="ECO:0007669"/>
    <property type="project" value="UniProtKB-ARBA"/>
</dbReference>
<sequence length="285" mass="30815" precursor="true">MTLSITWIALFLAAPTTLIARIRWPGTALLIIACCAALAVGQLAPAALIALALLIFAAYAIAPERARSVRYAGHVLFVALAVGLSTHWLPGFHNQRVIGPERITPDAVPFTMYLNLDKPLIGFWLLLAVPWMRGRYELRTSLKVGLLSLLATTAACLAVAQLLGVVGWAPKHPAHSGLWLLNNLFLVSVTEEALFRGYLQGGLARLLARRKHADGIAFCVSTIVFALAHAPGGWQWIVLAGIAGAGYGLAWRYGGLQASVLAHFGLNTAHFFFFTYPMLQAAVRR</sequence>
<protein>
    <submittedName>
        <fullName evidence="3">Abortive infection protein</fullName>
    </submittedName>
</protein>
<keyword evidence="3" id="KW-0614">Plasmid</keyword>
<feature type="transmembrane region" description="Helical" evidence="1">
    <location>
        <begin position="144"/>
        <end position="166"/>
    </location>
</feature>
<evidence type="ECO:0000256" key="1">
    <source>
        <dbReference type="SAM" id="Phobius"/>
    </source>
</evidence>
<dbReference type="Pfam" id="PF02517">
    <property type="entry name" value="Rce1-like"/>
    <property type="match status" value="1"/>
</dbReference>
<feature type="transmembrane region" description="Helical" evidence="1">
    <location>
        <begin position="211"/>
        <end position="228"/>
    </location>
</feature>
<evidence type="ECO:0000313" key="3">
    <source>
        <dbReference type="EMBL" id="ACC74691.1"/>
    </source>
</evidence>
<dbReference type="InterPro" id="IPR003675">
    <property type="entry name" value="Rce1/LyrA-like_dom"/>
</dbReference>
<name>B2JUG9_PARP8</name>
<accession>B2JUG9</accession>
<keyword evidence="1" id="KW-0472">Membrane</keyword>
<dbReference type="AlphaFoldDB" id="B2JUG9"/>
<keyword evidence="1" id="KW-1133">Transmembrane helix</keyword>
<dbReference type="EMBL" id="CP001045">
    <property type="protein sequence ID" value="ACC74691.1"/>
    <property type="molecule type" value="Genomic_DNA"/>
</dbReference>
<geneLocation type="plasmid" evidence="3 4">
    <name>pBPHY01</name>
</geneLocation>
<organism evidence="3 4">
    <name type="scientific">Paraburkholderia phymatum (strain DSM 17167 / CIP 108236 / LMG 21445 / STM815)</name>
    <name type="common">Burkholderia phymatum</name>
    <dbReference type="NCBI Taxonomy" id="391038"/>
    <lineage>
        <taxon>Bacteria</taxon>
        <taxon>Pseudomonadati</taxon>
        <taxon>Pseudomonadota</taxon>
        <taxon>Betaproteobacteria</taxon>
        <taxon>Burkholderiales</taxon>
        <taxon>Burkholderiaceae</taxon>
        <taxon>Paraburkholderia</taxon>
    </lineage>
</organism>
<evidence type="ECO:0000259" key="2">
    <source>
        <dbReference type="Pfam" id="PF02517"/>
    </source>
</evidence>
<dbReference type="KEGG" id="bph:Bphy_5617"/>
<keyword evidence="4" id="KW-1185">Reference proteome</keyword>
<feature type="domain" description="CAAX prenyl protease 2/Lysostaphin resistance protein A-like" evidence="2">
    <location>
        <begin position="177"/>
        <end position="268"/>
    </location>
</feature>